<evidence type="ECO:0000256" key="1">
    <source>
        <dbReference type="SAM" id="SignalP"/>
    </source>
</evidence>
<comment type="caution">
    <text evidence="3">The sequence shown here is derived from an EMBL/GenBank/DDBJ whole genome shotgun (WGS) entry which is preliminary data.</text>
</comment>
<evidence type="ECO:0000313" key="3">
    <source>
        <dbReference type="EMBL" id="TGE16603.1"/>
    </source>
</evidence>
<keyword evidence="1" id="KW-0732">Signal</keyword>
<proteinExistence type="predicted"/>
<sequence>MSFVARFLFAVVVLLLARTPAMSFQTEEPVPMRQVIGSYGLPEHSITLADSLQVAYVDAGRGPKTLIFIHGLSSYVRAWERTIPALGQGARCLALDLPGHGNSSKGHYSGSMEFYAEVLHQFIQKLHLRHVTLMGHSMGGQIAVTAALKYPQEIEKLVLVAPAGFETFTAPEKQLLRTFYTVQSIRNTPEA</sequence>
<evidence type="ECO:0000313" key="4">
    <source>
        <dbReference type="Proteomes" id="UP000297739"/>
    </source>
</evidence>
<dbReference type="GO" id="GO:0016787">
    <property type="term" value="F:hydrolase activity"/>
    <property type="evidence" value="ECO:0007669"/>
    <property type="project" value="UniProtKB-KW"/>
</dbReference>
<name>A0A4Z0PM45_9BACT</name>
<keyword evidence="3" id="KW-0378">Hydrolase</keyword>
<accession>A0A4Z0PM45</accession>
<dbReference type="AlphaFoldDB" id="A0A4Z0PM45"/>
<dbReference type="OrthoDB" id="9799612at2"/>
<dbReference type="PANTHER" id="PTHR46438:SF11">
    <property type="entry name" value="LIPASE-RELATED"/>
    <property type="match status" value="1"/>
</dbReference>
<dbReference type="Gene3D" id="3.40.50.1820">
    <property type="entry name" value="alpha/beta hydrolase"/>
    <property type="match status" value="1"/>
</dbReference>
<dbReference type="Proteomes" id="UP000297739">
    <property type="component" value="Unassembled WGS sequence"/>
</dbReference>
<dbReference type="InterPro" id="IPR000073">
    <property type="entry name" value="AB_hydrolase_1"/>
</dbReference>
<organism evidence="3 4">
    <name type="scientific">Hymenobacter elongatus</name>
    <dbReference type="NCBI Taxonomy" id="877208"/>
    <lineage>
        <taxon>Bacteria</taxon>
        <taxon>Pseudomonadati</taxon>
        <taxon>Bacteroidota</taxon>
        <taxon>Cytophagia</taxon>
        <taxon>Cytophagales</taxon>
        <taxon>Hymenobacteraceae</taxon>
        <taxon>Hymenobacter</taxon>
    </lineage>
</organism>
<dbReference type="SUPFAM" id="SSF53474">
    <property type="entry name" value="alpha/beta-Hydrolases"/>
    <property type="match status" value="1"/>
</dbReference>
<dbReference type="EMBL" id="SRLD01000015">
    <property type="protein sequence ID" value="TGE16603.1"/>
    <property type="molecule type" value="Genomic_DNA"/>
</dbReference>
<feature type="signal peptide" evidence="1">
    <location>
        <begin position="1"/>
        <end position="23"/>
    </location>
</feature>
<dbReference type="Pfam" id="PF00561">
    <property type="entry name" value="Abhydrolase_1"/>
    <property type="match status" value="1"/>
</dbReference>
<feature type="chain" id="PRO_5021240513" evidence="1">
    <location>
        <begin position="24"/>
        <end position="191"/>
    </location>
</feature>
<evidence type="ECO:0000259" key="2">
    <source>
        <dbReference type="Pfam" id="PF00561"/>
    </source>
</evidence>
<keyword evidence="4" id="KW-1185">Reference proteome</keyword>
<dbReference type="PANTHER" id="PTHR46438">
    <property type="entry name" value="ALPHA/BETA-HYDROLASES SUPERFAMILY PROTEIN"/>
    <property type="match status" value="1"/>
</dbReference>
<feature type="domain" description="AB hydrolase-1" evidence="2">
    <location>
        <begin position="65"/>
        <end position="180"/>
    </location>
</feature>
<protein>
    <submittedName>
        <fullName evidence="3">Alpha/beta hydrolase</fullName>
    </submittedName>
</protein>
<dbReference type="InterPro" id="IPR029058">
    <property type="entry name" value="AB_hydrolase_fold"/>
</dbReference>
<reference evidence="3 4" key="1">
    <citation type="submission" date="2019-04" db="EMBL/GenBank/DDBJ databases">
        <authorList>
            <person name="Feng G."/>
            <person name="Zhang J."/>
            <person name="Zhu H."/>
        </authorList>
    </citation>
    <scope>NUCLEOTIDE SEQUENCE [LARGE SCALE GENOMIC DNA]</scope>
    <source>
        <strain evidence="3 4">JCM 17223</strain>
    </source>
</reference>
<gene>
    <name evidence="3" type="ORF">E5J99_09505</name>
</gene>
<dbReference type="PRINTS" id="PR00111">
    <property type="entry name" value="ABHYDROLASE"/>
</dbReference>